<dbReference type="OrthoDB" id="412793at2759"/>
<gene>
    <name evidence="2" type="ORF">SSLN_LOCUS20079</name>
</gene>
<accession>A0A183TUD1</accession>
<protein>
    <submittedName>
        <fullName evidence="2 4">Uncharacterized protein</fullName>
    </submittedName>
</protein>
<dbReference type="Proteomes" id="UP000275846">
    <property type="component" value="Unassembled WGS sequence"/>
</dbReference>
<sequence length="81" mass="8817">MLVITSSAAGRGSQIAKKRGRSTQTKNNIPRPNSPRHILQAARFATILSAYAPLMTSCDSAKDKFYEDLHALLATVSKVDE</sequence>
<evidence type="ECO:0000256" key="1">
    <source>
        <dbReference type="SAM" id="MobiDB-lite"/>
    </source>
</evidence>
<proteinExistence type="predicted"/>
<evidence type="ECO:0000313" key="4">
    <source>
        <dbReference type="WBParaSite" id="SSLN_0002082301-mRNA-1"/>
    </source>
</evidence>
<dbReference type="EMBL" id="UYSU01052287">
    <property type="protein sequence ID" value="VDM06465.1"/>
    <property type="molecule type" value="Genomic_DNA"/>
</dbReference>
<reference evidence="2 3" key="2">
    <citation type="submission" date="2018-11" db="EMBL/GenBank/DDBJ databases">
        <authorList>
            <consortium name="Pathogen Informatics"/>
        </authorList>
    </citation>
    <scope>NUCLEOTIDE SEQUENCE [LARGE SCALE GENOMIC DNA]</scope>
    <source>
        <strain evidence="2 3">NST_G2</strain>
    </source>
</reference>
<evidence type="ECO:0000313" key="2">
    <source>
        <dbReference type="EMBL" id="VDM06465.1"/>
    </source>
</evidence>
<name>A0A183TUD1_SCHSO</name>
<reference evidence="4" key="1">
    <citation type="submission" date="2016-06" db="UniProtKB">
        <authorList>
            <consortium name="WormBaseParasite"/>
        </authorList>
    </citation>
    <scope>IDENTIFICATION</scope>
</reference>
<feature type="compositionally biased region" description="Polar residues" evidence="1">
    <location>
        <begin position="22"/>
        <end position="31"/>
    </location>
</feature>
<dbReference type="WBParaSite" id="SSLN_0002082301-mRNA-1">
    <property type="protein sequence ID" value="SSLN_0002082301-mRNA-1"/>
    <property type="gene ID" value="SSLN_0002082301"/>
</dbReference>
<keyword evidence="3" id="KW-1185">Reference proteome</keyword>
<evidence type="ECO:0000313" key="3">
    <source>
        <dbReference type="Proteomes" id="UP000275846"/>
    </source>
</evidence>
<organism evidence="4">
    <name type="scientific">Schistocephalus solidus</name>
    <name type="common">Tapeworm</name>
    <dbReference type="NCBI Taxonomy" id="70667"/>
    <lineage>
        <taxon>Eukaryota</taxon>
        <taxon>Metazoa</taxon>
        <taxon>Spiralia</taxon>
        <taxon>Lophotrochozoa</taxon>
        <taxon>Platyhelminthes</taxon>
        <taxon>Cestoda</taxon>
        <taxon>Eucestoda</taxon>
        <taxon>Diphyllobothriidea</taxon>
        <taxon>Diphyllobothriidae</taxon>
        <taxon>Schistocephalus</taxon>
    </lineage>
</organism>
<dbReference type="AlphaFoldDB" id="A0A183TUD1"/>
<feature type="region of interest" description="Disordered" evidence="1">
    <location>
        <begin position="1"/>
        <end position="34"/>
    </location>
</feature>